<dbReference type="CDD" id="cd06170">
    <property type="entry name" value="LuxR_C_like"/>
    <property type="match status" value="1"/>
</dbReference>
<evidence type="ECO:0000313" key="5">
    <source>
        <dbReference type="Proteomes" id="UP001597183"/>
    </source>
</evidence>
<dbReference type="Pfam" id="PF13191">
    <property type="entry name" value="AAA_16"/>
    <property type="match status" value="1"/>
</dbReference>
<dbReference type="Gene3D" id="1.10.10.10">
    <property type="entry name" value="Winged helix-like DNA-binding domain superfamily/Winged helix DNA-binding domain"/>
    <property type="match status" value="1"/>
</dbReference>
<dbReference type="SUPFAM" id="SSF46894">
    <property type="entry name" value="C-terminal effector domain of the bipartite response regulators"/>
    <property type="match status" value="1"/>
</dbReference>
<dbReference type="PANTHER" id="PTHR16305:SF35">
    <property type="entry name" value="TRANSCRIPTIONAL ACTIVATOR DOMAIN"/>
    <property type="match status" value="1"/>
</dbReference>
<protein>
    <submittedName>
        <fullName evidence="4">Helix-turn-helix transcriptional regulator</fullName>
    </submittedName>
</protein>
<reference evidence="5" key="1">
    <citation type="journal article" date="2019" name="Int. J. Syst. Evol. Microbiol.">
        <title>The Global Catalogue of Microorganisms (GCM) 10K type strain sequencing project: providing services to taxonomists for standard genome sequencing and annotation.</title>
        <authorList>
            <consortium name="The Broad Institute Genomics Platform"/>
            <consortium name="The Broad Institute Genome Sequencing Center for Infectious Disease"/>
            <person name="Wu L."/>
            <person name="Ma J."/>
        </authorList>
    </citation>
    <scope>NUCLEOTIDE SEQUENCE [LARGE SCALE GENOMIC DNA]</scope>
    <source>
        <strain evidence="5">CCM 7526</strain>
    </source>
</reference>
<dbReference type="InterPro" id="IPR027417">
    <property type="entry name" value="P-loop_NTPase"/>
</dbReference>
<evidence type="ECO:0000313" key="4">
    <source>
        <dbReference type="EMBL" id="MFD1371703.1"/>
    </source>
</evidence>
<dbReference type="Proteomes" id="UP001597183">
    <property type="component" value="Unassembled WGS sequence"/>
</dbReference>
<proteinExistence type="predicted"/>
<dbReference type="InterPro" id="IPR016032">
    <property type="entry name" value="Sig_transdc_resp-reg_C-effctor"/>
</dbReference>
<dbReference type="InterPro" id="IPR011990">
    <property type="entry name" value="TPR-like_helical_dom_sf"/>
</dbReference>
<dbReference type="Pfam" id="PF00196">
    <property type="entry name" value="GerE"/>
    <property type="match status" value="1"/>
</dbReference>
<dbReference type="InterPro" id="IPR036388">
    <property type="entry name" value="WH-like_DNA-bd_sf"/>
</dbReference>
<keyword evidence="5" id="KW-1185">Reference proteome</keyword>
<dbReference type="SMART" id="SM00421">
    <property type="entry name" value="HTH_LUXR"/>
    <property type="match status" value="1"/>
</dbReference>
<accession>A0ABW4AN33</accession>
<comment type="caution">
    <text evidence="4">The sequence shown here is derived from an EMBL/GenBank/DDBJ whole genome shotgun (WGS) entry which is preliminary data.</text>
</comment>
<dbReference type="EMBL" id="JBHTMK010000052">
    <property type="protein sequence ID" value="MFD1371703.1"/>
    <property type="molecule type" value="Genomic_DNA"/>
</dbReference>
<dbReference type="PROSITE" id="PS00622">
    <property type="entry name" value="HTH_LUXR_1"/>
    <property type="match status" value="1"/>
</dbReference>
<evidence type="ECO:0000256" key="1">
    <source>
        <dbReference type="ARBA" id="ARBA00022741"/>
    </source>
</evidence>
<dbReference type="Gene3D" id="3.40.50.300">
    <property type="entry name" value="P-loop containing nucleotide triphosphate hydrolases"/>
    <property type="match status" value="1"/>
</dbReference>
<dbReference type="InterPro" id="IPR000792">
    <property type="entry name" value="Tscrpt_reg_LuxR_C"/>
</dbReference>
<organism evidence="4 5">
    <name type="scientific">Actinoplanes sichuanensis</name>
    <dbReference type="NCBI Taxonomy" id="512349"/>
    <lineage>
        <taxon>Bacteria</taxon>
        <taxon>Bacillati</taxon>
        <taxon>Actinomycetota</taxon>
        <taxon>Actinomycetes</taxon>
        <taxon>Micromonosporales</taxon>
        <taxon>Micromonosporaceae</taxon>
        <taxon>Actinoplanes</taxon>
    </lineage>
</organism>
<dbReference type="InterPro" id="IPR041664">
    <property type="entry name" value="AAA_16"/>
</dbReference>
<dbReference type="PANTHER" id="PTHR16305">
    <property type="entry name" value="TESTICULAR SOLUBLE ADENYLYL CYCLASE"/>
    <property type="match status" value="1"/>
</dbReference>
<dbReference type="PRINTS" id="PR00038">
    <property type="entry name" value="HTHLUXR"/>
</dbReference>
<feature type="domain" description="HTH luxR-type" evidence="3">
    <location>
        <begin position="833"/>
        <end position="898"/>
    </location>
</feature>
<dbReference type="SUPFAM" id="SSF52540">
    <property type="entry name" value="P-loop containing nucleoside triphosphate hydrolases"/>
    <property type="match status" value="1"/>
</dbReference>
<evidence type="ECO:0000259" key="3">
    <source>
        <dbReference type="PROSITE" id="PS50043"/>
    </source>
</evidence>
<dbReference type="RefSeq" id="WP_317791161.1">
    <property type="nucleotide sequence ID" value="NZ_AP028461.1"/>
</dbReference>
<evidence type="ECO:0000256" key="2">
    <source>
        <dbReference type="ARBA" id="ARBA00022840"/>
    </source>
</evidence>
<sequence length="902" mass="95649">MTRALLEREHELSELGAVARRALDGHGSVVLITGEAGIGKSSLVDALRSVLPAEGRLLVGYCDDLATPRVLGPLRDLVGKVGSGLTEALGSGDRSRVFEAFRAELDWPGHPTVLVVEDLHWADEATLDVLRFLVRRIAALPVVMVGTYRDEEIDAGHPLRGLLGLAAGIPMRRLPLARLSAGAVRRLVGDHGLDSERVFEVTSGNPFFVTEVLGTGDTDGVPATVTEAVHARLQSLDEPCRHALTLLAVVPSAAEHWLVDAIVPGGLEVLAAAEQRGMLTVTPARVQFRHELMRRAVAASMPATRRIAANRAVLTALREHGDADLSRLVHHAAEAGDTGLIVHYAPAAAAEASAAGSHREAAAHYRLVLEHRAAFPPGQRADLLEAYAEECYTLGLAGPAVTAQREAVALRRELPGPVALGLALRRLSRVNWYWGDRPAAETAGTEAVDVLEKAGDDAALAFGLSNQSQLHALGGRPDAAVAAGERAITLARATGSTGVLSHALNNVGYALWDRDDPRGRVLLEESLAVARAAGETDHACRAYTNLAWHLIDDLRLREAGELLDEGMAYAERTEVLGFLRYLHITRSMVHLHLSEWDDAERHARWEENAPTMMRSPALVVLGLSRARRGLPGAEAPLDEAWEIACGIGEAQRIGPAGAALAEAAWLRGDTSPAARLTPVFQKILSAEGGRRLGAFSFWLRRLGAEIQTFPPYDQLTAVPLPPAVARTASAAAAAPSALSAAAAVPSALSAAAAVPSALSAAAAAPRAAARRWAGGGCRYEQALALSCSPVVEDLLGAVRILDSLDAVPLARRIRSHLRELGVARIPRGPRSATRDNPAGLTGRQAEVLRLLADGLSNPEIAARLVLSVRTVDAHVAAIMTKLAAHSRHDAVEQARSRGLLPT</sequence>
<dbReference type="Gene3D" id="1.25.40.10">
    <property type="entry name" value="Tetratricopeptide repeat domain"/>
    <property type="match status" value="1"/>
</dbReference>
<gene>
    <name evidence="4" type="ORF">ACFQ5G_40760</name>
</gene>
<dbReference type="PROSITE" id="PS50043">
    <property type="entry name" value="HTH_LUXR_2"/>
    <property type="match status" value="1"/>
</dbReference>
<keyword evidence="1" id="KW-0547">Nucleotide-binding</keyword>
<dbReference type="SUPFAM" id="SSF48452">
    <property type="entry name" value="TPR-like"/>
    <property type="match status" value="1"/>
</dbReference>
<keyword evidence="2" id="KW-0067">ATP-binding</keyword>
<name>A0ABW4AN33_9ACTN</name>